<feature type="transmembrane region" description="Helical" evidence="7">
    <location>
        <begin position="226"/>
        <end position="248"/>
    </location>
</feature>
<evidence type="ECO:0000313" key="8">
    <source>
        <dbReference type="EMBL" id="BAU88126.1"/>
    </source>
</evidence>
<dbReference type="CDD" id="cd06173">
    <property type="entry name" value="MFS_MefA_like"/>
    <property type="match status" value="1"/>
</dbReference>
<feature type="transmembrane region" description="Helical" evidence="7">
    <location>
        <begin position="21"/>
        <end position="42"/>
    </location>
</feature>
<dbReference type="InterPro" id="IPR010290">
    <property type="entry name" value="TM_effector"/>
</dbReference>
<accession>A0A169PKD7</accession>
<keyword evidence="5 7" id="KW-1133">Transmembrane helix</keyword>
<dbReference type="PANTHER" id="PTHR23513:SF6">
    <property type="entry name" value="MAJOR FACILITATOR SUPERFAMILY ASSOCIATED DOMAIN-CONTAINING PROTEIN"/>
    <property type="match status" value="1"/>
</dbReference>
<organism evidence="8 9">
    <name type="scientific">Streptomyces laurentii</name>
    <dbReference type="NCBI Taxonomy" id="39478"/>
    <lineage>
        <taxon>Bacteria</taxon>
        <taxon>Bacillati</taxon>
        <taxon>Actinomycetota</taxon>
        <taxon>Actinomycetes</taxon>
        <taxon>Kitasatosporales</taxon>
        <taxon>Streptomycetaceae</taxon>
        <taxon>Streptomyces</taxon>
    </lineage>
</organism>
<evidence type="ECO:0000256" key="6">
    <source>
        <dbReference type="ARBA" id="ARBA00023136"/>
    </source>
</evidence>
<dbReference type="KEGG" id="slau:SLA_7260"/>
<comment type="subcellular location">
    <subcellularLocation>
        <location evidence="1">Cell membrane</location>
        <topology evidence="1">Multi-pass membrane protein</topology>
    </subcellularLocation>
</comment>
<feature type="transmembrane region" description="Helical" evidence="7">
    <location>
        <begin position="373"/>
        <end position="395"/>
    </location>
</feature>
<evidence type="ECO:0000256" key="4">
    <source>
        <dbReference type="ARBA" id="ARBA00022692"/>
    </source>
</evidence>
<keyword evidence="4 7" id="KW-0812">Transmembrane</keyword>
<protein>
    <recommendedName>
        <fullName evidence="10">MFS transporter</fullName>
    </recommendedName>
</protein>
<dbReference type="Gene3D" id="1.20.1250.20">
    <property type="entry name" value="MFS general substrate transporter like domains"/>
    <property type="match status" value="1"/>
</dbReference>
<evidence type="ECO:0000256" key="3">
    <source>
        <dbReference type="ARBA" id="ARBA00022475"/>
    </source>
</evidence>
<gene>
    <name evidence="8" type="ORF">SLA_7260</name>
</gene>
<dbReference type="Proteomes" id="UP000217676">
    <property type="component" value="Chromosome"/>
</dbReference>
<dbReference type="SUPFAM" id="SSF103473">
    <property type="entry name" value="MFS general substrate transporter"/>
    <property type="match status" value="1"/>
</dbReference>
<dbReference type="Pfam" id="PF05977">
    <property type="entry name" value="MFS_3"/>
    <property type="match status" value="1"/>
</dbReference>
<reference evidence="8 9" key="1">
    <citation type="journal article" date="2016" name="Genome Announc.">
        <title>Complete Genome Sequence of Thiostrepton-Producing Streptomyces laurentii ATCC 31255.</title>
        <authorList>
            <person name="Doi K."/>
            <person name="Fujino Y."/>
            <person name="Nagayoshi Y."/>
            <person name="Ohshima T."/>
            <person name="Ogata S."/>
        </authorList>
    </citation>
    <scope>NUCLEOTIDE SEQUENCE [LARGE SCALE GENOMIC DNA]</scope>
    <source>
        <strain evidence="8 9">ATCC 31255</strain>
    </source>
</reference>
<evidence type="ECO:0008006" key="10">
    <source>
        <dbReference type="Google" id="ProtNLM"/>
    </source>
</evidence>
<feature type="transmembrane region" description="Helical" evidence="7">
    <location>
        <begin position="54"/>
        <end position="75"/>
    </location>
</feature>
<evidence type="ECO:0000256" key="5">
    <source>
        <dbReference type="ARBA" id="ARBA00022989"/>
    </source>
</evidence>
<dbReference type="PANTHER" id="PTHR23513">
    <property type="entry name" value="INTEGRAL MEMBRANE EFFLUX PROTEIN-RELATED"/>
    <property type="match status" value="1"/>
</dbReference>
<keyword evidence="9" id="KW-1185">Reference proteome</keyword>
<feature type="transmembrane region" description="Helical" evidence="7">
    <location>
        <begin position="107"/>
        <end position="126"/>
    </location>
</feature>
<dbReference type="RefSeq" id="WP_359873564.1">
    <property type="nucleotide sequence ID" value="NZ_JBEYHT010000005.1"/>
</dbReference>
<feature type="transmembrane region" description="Helical" evidence="7">
    <location>
        <begin position="313"/>
        <end position="336"/>
    </location>
</feature>
<dbReference type="InterPro" id="IPR036259">
    <property type="entry name" value="MFS_trans_sf"/>
</dbReference>
<feature type="transmembrane region" description="Helical" evidence="7">
    <location>
        <begin position="260"/>
        <end position="282"/>
    </location>
</feature>
<feature type="transmembrane region" description="Helical" evidence="7">
    <location>
        <begin position="82"/>
        <end position="101"/>
    </location>
</feature>
<dbReference type="AlphaFoldDB" id="A0A169PKD7"/>
<evidence type="ECO:0000256" key="7">
    <source>
        <dbReference type="SAM" id="Phobius"/>
    </source>
</evidence>
<dbReference type="EMBL" id="AP017424">
    <property type="protein sequence ID" value="BAU88126.1"/>
    <property type="molecule type" value="Genomic_DNA"/>
</dbReference>
<dbReference type="GO" id="GO:0005886">
    <property type="term" value="C:plasma membrane"/>
    <property type="evidence" value="ECO:0007669"/>
    <property type="project" value="UniProtKB-SubCell"/>
</dbReference>
<keyword evidence="6 7" id="KW-0472">Membrane</keyword>
<feature type="transmembrane region" description="Helical" evidence="7">
    <location>
        <begin position="289"/>
        <end position="307"/>
    </location>
</feature>
<sequence>MTTTAQQGPSPLRSLPFHRVLGAEFISSIGSQMTTLALPWFVLMTSGSPARMGLVFLVQILPVPLLSMPAGLVVARFGARRVTIIGDLCSAALIATVPALYSMDMLPLWALLIIVALLGCVASSYLPAQRMLLTDTIGSDESLVTAGNALFETATSTARLIGPAVAGLLIARFGALNVLWADAVSFVVSAALLTGLPRTAPAPHPPAAHNMTEGARYLVRDPVLRVMALATLGYGALMPVVMLALPVLAKNRYDSDPHVAGWLLAAWGGGTALGTILVAWLARRISPRRLAAAGGAGAAVVLWLLPWDQPVTTLALTVATSCMFLPAVTAPAVTMMMLRPPEHLRPHVVPVFGGVVFLASPLAYGTAGLLFEHLAVGTVLTAVAVGASLCALPLLKLGLSPDRS</sequence>
<keyword evidence="2" id="KW-0813">Transport</keyword>
<keyword evidence="3" id="KW-1003">Cell membrane</keyword>
<evidence type="ECO:0000256" key="2">
    <source>
        <dbReference type="ARBA" id="ARBA00022448"/>
    </source>
</evidence>
<evidence type="ECO:0000256" key="1">
    <source>
        <dbReference type="ARBA" id="ARBA00004651"/>
    </source>
</evidence>
<evidence type="ECO:0000313" key="9">
    <source>
        <dbReference type="Proteomes" id="UP000217676"/>
    </source>
</evidence>
<proteinExistence type="predicted"/>
<feature type="transmembrane region" description="Helical" evidence="7">
    <location>
        <begin position="348"/>
        <end position="367"/>
    </location>
</feature>
<name>A0A169PKD7_STRLU</name>